<evidence type="ECO:0000256" key="11">
    <source>
        <dbReference type="RuleBase" id="RU004106"/>
    </source>
</evidence>
<dbReference type="GO" id="GO:0004084">
    <property type="term" value="F:branched-chain-amino-acid transaminase activity"/>
    <property type="evidence" value="ECO:0007669"/>
    <property type="project" value="UniProtKB-EC"/>
</dbReference>
<comment type="pathway">
    <text evidence="4">Amino-acid biosynthesis; L-leucine biosynthesis; L-leucine from 3-methyl-2-oxobutanoate: step 4/4.</text>
</comment>
<comment type="similarity">
    <text evidence="5 11">Belongs to the class-IV pyridoxal-phosphate-dependent aminotransferase family.</text>
</comment>
<dbReference type="Pfam" id="PF01063">
    <property type="entry name" value="Aminotran_4"/>
    <property type="match status" value="1"/>
</dbReference>
<dbReference type="InterPro" id="IPR036038">
    <property type="entry name" value="Aminotransferase-like"/>
</dbReference>
<evidence type="ECO:0000256" key="1">
    <source>
        <dbReference type="ARBA" id="ARBA00001933"/>
    </source>
</evidence>
<dbReference type="InterPro" id="IPR018300">
    <property type="entry name" value="Aminotrans_IV_CS"/>
</dbReference>
<evidence type="ECO:0000256" key="4">
    <source>
        <dbReference type="ARBA" id="ARBA00005072"/>
    </source>
</evidence>
<keyword evidence="13" id="KW-0032">Aminotransferase</keyword>
<dbReference type="EC" id="2.6.1.42" evidence="6"/>
<comment type="pathway">
    <text evidence="3">Amino-acid biosynthesis; L-valine biosynthesis; L-valine from pyruvate: step 4/4.</text>
</comment>
<proteinExistence type="inferred from homology"/>
<evidence type="ECO:0000313" key="13">
    <source>
        <dbReference type="EMBL" id="PPK95656.1"/>
    </source>
</evidence>
<dbReference type="Proteomes" id="UP000239002">
    <property type="component" value="Unassembled WGS sequence"/>
</dbReference>
<dbReference type="GO" id="GO:0046394">
    <property type="term" value="P:carboxylic acid biosynthetic process"/>
    <property type="evidence" value="ECO:0007669"/>
    <property type="project" value="UniProtKB-ARBA"/>
</dbReference>
<comment type="caution">
    <text evidence="13">The sequence shown here is derived from an EMBL/GenBank/DDBJ whole genome shotgun (WGS) entry which is preliminary data.</text>
</comment>
<dbReference type="InterPro" id="IPR050571">
    <property type="entry name" value="Class-IV_PLP-Dep_Aminotrnsfr"/>
</dbReference>
<accession>A0A2S6INB4</accession>
<evidence type="ECO:0000256" key="7">
    <source>
        <dbReference type="ARBA" id="ARBA00022898"/>
    </source>
</evidence>
<evidence type="ECO:0000256" key="5">
    <source>
        <dbReference type="ARBA" id="ARBA00009320"/>
    </source>
</evidence>
<dbReference type="SUPFAM" id="SSF56752">
    <property type="entry name" value="D-aminoacid aminotransferase-like PLP-dependent enzymes"/>
    <property type="match status" value="1"/>
</dbReference>
<dbReference type="OrthoDB" id="9805628at2"/>
<dbReference type="InterPro" id="IPR001544">
    <property type="entry name" value="Aminotrans_IV"/>
</dbReference>
<comment type="cofactor">
    <cofactor evidence="1 12">
        <name>pyridoxal 5'-phosphate</name>
        <dbReference type="ChEBI" id="CHEBI:597326"/>
    </cofactor>
</comment>
<dbReference type="InterPro" id="IPR043131">
    <property type="entry name" value="BCAT-like_N"/>
</dbReference>
<keyword evidence="7 12" id="KW-0663">Pyridoxal phosphate</keyword>
<dbReference type="AlphaFoldDB" id="A0A2S6INB4"/>
<dbReference type="PANTHER" id="PTHR42743:SF11">
    <property type="entry name" value="AMINODEOXYCHORISMATE LYASE"/>
    <property type="match status" value="1"/>
</dbReference>
<comment type="catalytic activity">
    <reaction evidence="9">
        <text>L-isoleucine + 2-oxoglutarate = (S)-3-methyl-2-oxopentanoate + L-glutamate</text>
        <dbReference type="Rhea" id="RHEA:24801"/>
        <dbReference type="ChEBI" id="CHEBI:16810"/>
        <dbReference type="ChEBI" id="CHEBI:29985"/>
        <dbReference type="ChEBI" id="CHEBI:35146"/>
        <dbReference type="ChEBI" id="CHEBI:58045"/>
        <dbReference type="EC" id="2.6.1.42"/>
    </reaction>
</comment>
<comment type="pathway">
    <text evidence="2">Amino-acid biosynthesis; L-isoleucine biosynthesis; L-isoleucine from 2-oxobutanoate: step 4/4.</text>
</comment>
<evidence type="ECO:0000256" key="12">
    <source>
        <dbReference type="RuleBase" id="RU004516"/>
    </source>
</evidence>
<evidence type="ECO:0000313" key="14">
    <source>
        <dbReference type="Proteomes" id="UP000239002"/>
    </source>
</evidence>
<evidence type="ECO:0000256" key="10">
    <source>
        <dbReference type="ARBA" id="ARBA00049229"/>
    </source>
</evidence>
<evidence type="ECO:0000256" key="3">
    <source>
        <dbReference type="ARBA" id="ARBA00004931"/>
    </source>
</evidence>
<evidence type="ECO:0000256" key="9">
    <source>
        <dbReference type="ARBA" id="ARBA00048798"/>
    </source>
</evidence>
<keyword evidence="14" id="KW-1185">Reference proteome</keyword>
<dbReference type="Gene3D" id="3.20.10.10">
    <property type="entry name" value="D-amino Acid Aminotransferase, subunit A, domain 2"/>
    <property type="match status" value="1"/>
</dbReference>
<name>A0A2S6INB4_9FLAO</name>
<dbReference type="CDD" id="cd00449">
    <property type="entry name" value="PLPDE_IV"/>
    <property type="match status" value="1"/>
</dbReference>
<sequence>MVIVNQEFLEEQDALIPFDNRGTFYGDGVFETLRCYNGVALLFEDHYFRLMSSMRILRMDIPDFFTPEFLEESILELLTNKGLEKNHARVRITIWRKSGGLYTPEDLGVNYSISCTPLEHTYINDGKKEVDLFKDHLVYASMLSNLKSTNKAINILAGIFAKENSYDDLLLLNQNKMIVEAISGNVFLRKGDVIKTPPISDGCLTGIMRAQIIKQLKKMLNYQFVEETITPFELQRADEIFVTNMVKGVQSITKYRKKEYSLDTANELTELLNDTFFH</sequence>
<evidence type="ECO:0000256" key="8">
    <source>
        <dbReference type="ARBA" id="ARBA00048212"/>
    </source>
</evidence>
<dbReference type="Gene3D" id="3.30.470.10">
    <property type="match status" value="1"/>
</dbReference>
<dbReference type="EMBL" id="PTJE01000002">
    <property type="protein sequence ID" value="PPK95656.1"/>
    <property type="molecule type" value="Genomic_DNA"/>
</dbReference>
<dbReference type="PANTHER" id="PTHR42743">
    <property type="entry name" value="AMINO-ACID AMINOTRANSFERASE"/>
    <property type="match status" value="1"/>
</dbReference>
<comment type="catalytic activity">
    <reaction evidence="10">
        <text>L-leucine + 2-oxoglutarate = 4-methyl-2-oxopentanoate + L-glutamate</text>
        <dbReference type="Rhea" id="RHEA:18321"/>
        <dbReference type="ChEBI" id="CHEBI:16810"/>
        <dbReference type="ChEBI" id="CHEBI:17865"/>
        <dbReference type="ChEBI" id="CHEBI:29985"/>
        <dbReference type="ChEBI" id="CHEBI:57427"/>
        <dbReference type="EC" id="2.6.1.42"/>
    </reaction>
</comment>
<dbReference type="RefSeq" id="WP_104514956.1">
    <property type="nucleotide sequence ID" value="NZ_MQVW01000002.1"/>
</dbReference>
<comment type="catalytic activity">
    <reaction evidence="8">
        <text>L-valine + 2-oxoglutarate = 3-methyl-2-oxobutanoate + L-glutamate</text>
        <dbReference type="Rhea" id="RHEA:24813"/>
        <dbReference type="ChEBI" id="CHEBI:11851"/>
        <dbReference type="ChEBI" id="CHEBI:16810"/>
        <dbReference type="ChEBI" id="CHEBI:29985"/>
        <dbReference type="ChEBI" id="CHEBI:57762"/>
        <dbReference type="EC" id="2.6.1.42"/>
    </reaction>
</comment>
<keyword evidence="13" id="KW-0808">Transferase</keyword>
<evidence type="ECO:0000256" key="6">
    <source>
        <dbReference type="ARBA" id="ARBA00013053"/>
    </source>
</evidence>
<reference evidence="13 14" key="1">
    <citation type="submission" date="2018-02" db="EMBL/GenBank/DDBJ databases">
        <title>Genomic Encyclopedia of Archaeal and Bacterial Type Strains, Phase II (KMG-II): from individual species to whole genera.</title>
        <authorList>
            <person name="Goeker M."/>
        </authorList>
    </citation>
    <scope>NUCLEOTIDE SEQUENCE [LARGE SCALE GENOMIC DNA]</scope>
    <source>
        <strain evidence="13 14">DSM 16809</strain>
    </source>
</reference>
<dbReference type="PROSITE" id="PS00770">
    <property type="entry name" value="AA_TRANSFER_CLASS_4"/>
    <property type="match status" value="1"/>
</dbReference>
<protein>
    <recommendedName>
        <fullName evidence="6">branched-chain-amino-acid transaminase</fullName>
        <ecNumber evidence="6">2.6.1.42</ecNumber>
    </recommendedName>
</protein>
<gene>
    <name evidence="13" type="ORF">LY01_01247</name>
</gene>
<organism evidence="13 14">
    <name type="scientific">Nonlabens xylanidelens</name>
    <dbReference type="NCBI Taxonomy" id="191564"/>
    <lineage>
        <taxon>Bacteria</taxon>
        <taxon>Pseudomonadati</taxon>
        <taxon>Bacteroidota</taxon>
        <taxon>Flavobacteriia</taxon>
        <taxon>Flavobacteriales</taxon>
        <taxon>Flavobacteriaceae</taxon>
        <taxon>Nonlabens</taxon>
    </lineage>
</organism>
<evidence type="ECO:0000256" key="2">
    <source>
        <dbReference type="ARBA" id="ARBA00004824"/>
    </source>
</evidence>
<dbReference type="InterPro" id="IPR043132">
    <property type="entry name" value="BCAT-like_C"/>
</dbReference>